<evidence type="ECO:0000313" key="4">
    <source>
        <dbReference type="Proteomes" id="UP000287447"/>
    </source>
</evidence>
<keyword evidence="3" id="KW-0489">Methyltransferase</keyword>
<dbReference type="InterPro" id="IPR029063">
    <property type="entry name" value="SAM-dependent_MTases_sf"/>
</dbReference>
<feature type="compositionally biased region" description="Basic and acidic residues" evidence="1">
    <location>
        <begin position="264"/>
        <end position="279"/>
    </location>
</feature>
<dbReference type="OrthoDB" id="7171187at2"/>
<accession>A0A3S2Y2R4</accession>
<dbReference type="Pfam" id="PF08241">
    <property type="entry name" value="Methyltransf_11"/>
    <property type="match status" value="1"/>
</dbReference>
<feature type="domain" description="Methyltransferase type 11" evidence="2">
    <location>
        <begin position="149"/>
        <end position="195"/>
    </location>
</feature>
<keyword evidence="4" id="KW-1185">Reference proteome</keyword>
<dbReference type="SUPFAM" id="SSF53335">
    <property type="entry name" value="S-adenosyl-L-methionine-dependent methyltransferases"/>
    <property type="match status" value="1"/>
</dbReference>
<dbReference type="GO" id="GO:0032259">
    <property type="term" value="P:methylation"/>
    <property type="evidence" value="ECO:0007669"/>
    <property type="project" value="UniProtKB-KW"/>
</dbReference>
<dbReference type="EMBL" id="SADE01000002">
    <property type="protein sequence ID" value="RVU36359.1"/>
    <property type="molecule type" value="Genomic_DNA"/>
</dbReference>
<comment type="caution">
    <text evidence="3">The sequence shown here is derived from an EMBL/GenBank/DDBJ whole genome shotgun (WGS) entry which is preliminary data.</text>
</comment>
<dbReference type="AlphaFoldDB" id="A0A3S2Y2R4"/>
<dbReference type="Gene3D" id="3.40.50.150">
    <property type="entry name" value="Vaccinia Virus protein VP39"/>
    <property type="match status" value="1"/>
</dbReference>
<protein>
    <submittedName>
        <fullName evidence="3">Class I SAM-dependent methyltransferase</fullName>
    </submittedName>
</protein>
<evidence type="ECO:0000256" key="1">
    <source>
        <dbReference type="SAM" id="MobiDB-lite"/>
    </source>
</evidence>
<evidence type="ECO:0000259" key="2">
    <source>
        <dbReference type="Pfam" id="PF08241"/>
    </source>
</evidence>
<name>A0A3S2Y2R4_9PROT</name>
<dbReference type="InterPro" id="IPR013216">
    <property type="entry name" value="Methyltransf_11"/>
</dbReference>
<dbReference type="GO" id="GO:0008757">
    <property type="term" value="F:S-adenosylmethionine-dependent methyltransferase activity"/>
    <property type="evidence" value="ECO:0007669"/>
    <property type="project" value="InterPro"/>
</dbReference>
<dbReference type="Proteomes" id="UP000287447">
    <property type="component" value="Unassembled WGS sequence"/>
</dbReference>
<keyword evidence="3" id="KW-0808">Transferase</keyword>
<dbReference type="CDD" id="cd02440">
    <property type="entry name" value="AdoMet_MTases"/>
    <property type="match status" value="1"/>
</dbReference>
<sequence>MILTATNKSSVIDKDGEVLVELVRQLLQRYPDEFLQIPFIRTALATMKIDALDKETLKLGRVDDPAALVENALAHNVNGLIGKVSLFRPAVLVMPLRSVDQIAENMKTYKVLSIGPRTEAEIYTLIACGFEPSNIRGLDLFSYSDFVDAGDMHAMPYEDNSFDVVILGWVLAYSNDQRKAAQEVLRVLRPGGFVAVGYEYTALTTEQLRESGSDVADAPKLKTTDEILDLFAPQVDDVFFRHDIRQSRKGKPGSLMTIFNTPEAPRKEASGKEAPRKEA</sequence>
<gene>
    <name evidence="3" type="ORF">EOI86_14200</name>
</gene>
<dbReference type="RefSeq" id="WP_127765835.1">
    <property type="nucleotide sequence ID" value="NZ_SADE01000002.1"/>
</dbReference>
<reference evidence="4" key="1">
    <citation type="submission" date="2019-01" db="EMBL/GenBank/DDBJ databases">
        <title>Gri0909 isolated from a small marine red alga.</title>
        <authorList>
            <person name="Kim J."/>
            <person name="Jeong S.E."/>
            <person name="Jeon C.O."/>
        </authorList>
    </citation>
    <scope>NUCLEOTIDE SEQUENCE [LARGE SCALE GENOMIC DNA]</scope>
    <source>
        <strain evidence="4">Gri0909</strain>
    </source>
</reference>
<feature type="region of interest" description="Disordered" evidence="1">
    <location>
        <begin position="248"/>
        <end position="279"/>
    </location>
</feature>
<evidence type="ECO:0000313" key="3">
    <source>
        <dbReference type="EMBL" id="RVU36359.1"/>
    </source>
</evidence>
<proteinExistence type="predicted"/>
<organism evidence="3 4">
    <name type="scientific">Hwanghaeella grinnelliae</name>
    <dbReference type="NCBI Taxonomy" id="2500179"/>
    <lineage>
        <taxon>Bacteria</taxon>
        <taxon>Pseudomonadati</taxon>
        <taxon>Pseudomonadota</taxon>
        <taxon>Alphaproteobacteria</taxon>
        <taxon>Rhodospirillales</taxon>
        <taxon>Rhodospirillaceae</taxon>
        <taxon>Hwanghaeella</taxon>
    </lineage>
</organism>